<evidence type="ECO:0000256" key="1">
    <source>
        <dbReference type="SAM" id="MobiDB-lite"/>
    </source>
</evidence>
<reference evidence="2 3" key="1">
    <citation type="submission" date="2015-09" db="EMBL/GenBank/DDBJ databases">
        <title>Trachymyrmex zeteki WGS genome.</title>
        <authorList>
            <person name="Nygaard S."/>
            <person name="Hu H."/>
            <person name="Boomsma J."/>
            <person name="Zhang G."/>
        </authorList>
    </citation>
    <scope>NUCLEOTIDE SEQUENCE [LARGE SCALE GENOMIC DNA]</scope>
    <source>
        <strain evidence="2">Tzet28-1</strain>
        <tissue evidence="2">Whole body</tissue>
    </source>
</reference>
<evidence type="ECO:0000313" key="3">
    <source>
        <dbReference type="Proteomes" id="UP000075809"/>
    </source>
</evidence>
<evidence type="ECO:0000313" key="2">
    <source>
        <dbReference type="EMBL" id="KYQ48504.1"/>
    </source>
</evidence>
<accession>A0A151WKX6</accession>
<name>A0A151WKX6_9HYME</name>
<dbReference type="EMBL" id="KQ982993">
    <property type="protein sequence ID" value="KYQ48504.1"/>
    <property type="molecule type" value="Genomic_DNA"/>
</dbReference>
<feature type="compositionally biased region" description="Basic and acidic residues" evidence="1">
    <location>
        <begin position="172"/>
        <end position="182"/>
    </location>
</feature>
<dbReference type="AlphaFoldDB" id="A0A151WKX6"/>
<protein>
    <submittedName>
        <fullName evidence="2">Uncharacterized protein</fullName>
    </submittedName>
</protein>
<sequence>MRHTWLVGWFKVAKAKVVTPRPNWGILKMSFPRLKITFEQTCRISHSVSNNWKRVMKASFPVKLIWNLSFYLFFPSFSLKSTTNDISIACHARKKEKTKWRRTPPCAEADRLIASTASACVVVRMNRERRSKSFRTPLLTCHTCTCTRYTCRKTKGDDPVDDSNFHRGPGRSQEEELLKHFR</sequence>
<gene>
    <name evidence="2" type="ORF">ALC60_12452</name>
</gene>
<proteinExistence type="predicted"/>
<feature type="region of interest" description="Disordered" evidence="1">
    <location>
        <begin position="160"/>
        <end position="182"/>
    </location>
</feature>
<organism evidence="2 3">
    <name type="scientific">Mycetomoellerius zeteki</name>
    <dbReference type="NCBI Taxonomy" id="64791"/>
    <lineage>
        <taxon>Eukaryota</taxon>
        <taxon>Metazoa</taxon>
        <taxon>Ecdysozoa</taxon>
        <taxon>Arthropoda</taxon>
        <taxon>Hexapoda</taxon>
        <taxon>Insecta</taxon>
        <taxon>Pterygota</taxon>
        <taxon>Neoptera</taxon>
        <taxon>Endopterygota</taxon>
        <taxon>Hymenoptera</taxon>
        <taxon>Apocrita</taxon>
        <taxon>Aculeata</taxon>
        <taxon>Formicoidea</taxon>
        <taxon>Formicidae</taxon>
        <taxon>Myrmicinae</taxon>
        <taxon>Mycetomoellerius</taxon>
    </lineage>
</organism>
<keyword evidence="3" id="KW-1185">Reference proteome</keyword>
<dbReference type="Proteomes" id="UP000075809">
    <property type="component" value="Unassembled WGS sequence"/>
</dbReference>